<keyword evidence="3" id="KW-1003">Cell membrane</keyword>
<evidence type="ECO:0000256" key="1">
    <source>
        <dbReference type="ARBA" id="ARBA00004651"/>
    </source>
</evidence>
<evidence type="ECO:0000256" key="4">
    <source>
        <dbReference type="ARBA" id="ARBA00022692"/>
    </source>
</evidence>
<sequence length="296" mass="31358">MSLSHRHAMDTLPSGNRFIALLPGLLLTGSITALSMYAAALPSFSKLGLSALTLAIVSGMVLGNVVYPSISTPCNAGVQLAKQKLLRLGIILYGFRLTFQQIIDVGASGIIIDALTLSSTFFLALWLGGKVFGIDRQTVLLIGAGSSICGAAAVMAADPVVKSNSSKVSVAVATVVIFGTVAMFLYPWMYQLDSAFSLLGFSDNQFGTYIGSTVHEVAQVVAAGRSISDEAANSAVIVKMIRVMMLAPFLILLSGYLNRSEGSRTGSVPLSLFHGLPFCLSSLRELTRLTLYLRPR</sequence>
<name>A0A2X4UJG2_9GAMM</name>
<feature type="transmembrane region" description="Helical" evidence="7">
    <location>
        <begin position="20"/>
        <end position="41"/>
    </location>
</feature>
<evidence type="ECO:0000256" key="3">
    <source>
        <dbReference type="ARBA" id="ARBA00022475"/>
    </source>
</evidence>
<dbReference type="Proteomes" id="UP000249005">
    <property type="component" value="Chromosome 1"/>
</dbReference>
<dbReference type="InterPro" id="IPR004630">
    <property type="entry name" value="UPF0324_YeiH-like"/>
</dbReference>
<evidence type="ECO:0000256" key="6">
    <source>
        <dbReference type="ARBA" id="ARBA00023136"/>
    </source>
</evidence>
<dbReference type="PANTHER" id="PTHR30106">
    <property type="entry name" value="INNER MEMBRANE PROTEIN YEIH-RELATED"/>
    <property type="match status" value="1"/>
</dbReference>
<dbReference type="Pfam" id="PF03601">
    <property type="entry name" value="Cons_hypoth698"/>
    <property type="match status" value="1"/>
</dbReference>
<feature type="transmembrane region" description="Helical" evidence="7">
    <location>
        <begin position="236"/>
        <end position="256"/>
    </location>
</feature>
<keyword evidence="5 7" id="KW-1133">Transmembrane helix</keyword>
<organism evidence="8 9">
    <name type="scientific">Leminorella richardii</name>
    <dbReference type="NCBI Taxonomy" id="158841"/>
    <lineage>
        <taxon>Bacteria</taxon>
        <taxon>Pseudomonadati</taxon>
        <taxon>Pseudomonadota</taxon>
        <taxon>Gammaproteobacteria</taxon>
        <taxon>Enterobacterales</taxon>
        <taxon>Budviciaceae</taxon>
        <taxon>Leminorella</taxon>
    </lineage>
</organism>
<evidence type="ECO:0000256" key="2">
    <source>
        <dbReference type="ARBA" id="ARBA00007977"/>
    </source>
</evidence>
<feature type="transmembrane region" description="Helical" evidence="7">
    <location>
        <begin position="109"/>
        <end position="127"/>
    </location>
</feature>
<keyword evidence="9" id="KW-1185">Reference proteome</keyword>
<dbReference type="KEGG" id="lri:NCTC12151_01325"/>
<dbReference type="PANTHER" id="PTHR30106:SF2">
    <property type="entry name" value="UPF0324 INNER MEMBRANE PROTEIN YEIH"/>
    <property type="match status" value="1"/>
</dbReference>
<feature type="transmembrane region" description="Helical" evidence="7">
    <location>
        <begin position="169"/>
        <end position="189"/>
    </location>
</feature>
<accession>A0A2X4UJG2</accession>
<dbReference type="InterPro" id="IPR018383">
    <property type="entry name" value="UPF0324_pro"/>
</dbReference>
<protein>
    <submittedName>
        <fullName evidence="8">Uncharacterized protein</fullName>
    </submittedName>
</protein>
<evidence type="ECO:0000313" key="8">
    <source>
        <dbReference type="EMBL" id="SQI39123.1"/>
    </source>
</evidence>
<evidence type="ECO:0000256" key="5">
    <source>
        <dbReference type="ARBA" id="ARBA00022989"/>
    </source>
</evidence>
<comment type="subcellular location">
    <subcellularLocation>
        <location evidence="1">Cell membrane</location>
        <topology evidence="1">Multi-pass membrane protein</topology>
    </subcellularLocation>
</comment>
<dbReference type="AlphaFoldDB" id="A0A2X4UJG2"/>
<dbReference type="GO" id="GO:0005886">
    <property type="term" value="C:plasma membrane"/>
    <property type="evidence" value="ECO:0007669"/>
    <property type="project" value="UniProtKB-SubCell"/>
</dbReference>
<reference evidence="8 9" key="1">
    <citation type="submission" date="2018-06" db="EMBL/GenBank/DDBJ databases">
        <authorList>
            <consortium name="Pathogen Informatics"/>
            <person name="Doyle S."/>
        </authorList>
    </citation>
    <scope>NUCLEOTIDE SEQUENCE [LARGE SCALE GENOMIC DNA]</scope>
    <source>
        <strain evidence="8 9">NCTC12151</strain>
    </source>
</reference>
<keyword evidence="6 7" id="KW-0472">Membrane</keyword>
<comment type="similarity">
    <text evidence="2">Belongs to the UPF0324 family.</text>
</comment>
<proteinExistence type="inferred from homology"/>
<feature type="transmembrane region" description="Helical" evidence="7">
    <location>
        <begin position="139"/>
        <end position="157"/>
    </location>
</feature>
<gene>
    <name evidence="8" type="primary">yeiH</name>
    <name evidence="8" type="ORF">NCTC12151_01325</name>
</gene>
<evidence type="ECO:0000313" key="9">
    <source>
        <dbReference type="Proteomes" id="UP000249005"/>
    </source>
</evidence>
<dbReference type="NCBIfam" id="TIGR00698">
    <property type="entry name" value="YeiH family putative sulfate export transporter"/>
    <property type="match status" value="1"/>
</dbReference>
<evidence type="ECO:0000256" key="7">
    <source>
        <dbReference type="SAM" id="Phobius"/>
    </source>
</evidence>
<keyword evidence="4 7" id="KW-0812">Transmembrane</keyword>
<dbReference type="EMBL" id="LS483470">
    <property type="protein sequence ID" value="SQI39123.1"/>
    <property type="molecule type" value="Genomic_DNA"/>
</dbReference>